<keyword evidence="1" id="KW-0472">Membrane</keyword>
<dbReference type="EMBL" id="CP061723">
    <property type="protein sequence ID" value="QOD00359.1"/>
    <property type="molecule type" value="Genomic_DNA"/>
</dbReference>
<feature type="transmembrane region" description="Helical" evidence="1">
    <location>
        <begin position="37"/>
        <end position="58"/>
    </location>
</feature>
<sequence length="89" mass="9445">MSSTLISVLIGANAFLSVLVVIAACDYLRRIRPMDAPLLAVAFYLVAIGAFGAFVLAMNGHVPTLYGVILKLGIVLYAVARRGHVFQPG</sequence>
<name>A0A0P7DCA3_PSEPU</name>
<dbReference type="AlphaFoldDB" id="A0A0P7DCA3"/>
<evidence type="ECO:0008006" key="6">
    <source>
        <dbReference type="Google" id="ProtNLM"/>
    </source>
</evidence>
<dbReference type="RefSeq" id="WP_054572370.1">
    <property type="nucleotide sequence ID" value="NZ_CP061723.1"/>
</dbReference>
<feature type="transmembrane region" description="Helical" evidence="1">
    <location>
        <begin position="64"/>
        <end position="80"/>
    </location>
</feature>
<dbReference type="Proteomes" id="UP000516786">
    <property type="component" value="Chromosome"/>
</dbReference>
<proteinExistence type="predicted"/>
<evidence type="ECO:0000313" key="3">
    <source>
        <dbReference type="EMBL" id="QOD00359.1"/>
    </source>
</evidence>
<reference evidence="2 4" key="1">
    <citation type="submission" date="2015-10" db="EMBL/GenBank/DDBJ databases">
        <title>Pseudomonas putida clinical strains.</title>
        <authorList>
            <person name="Molina L."/>
            <person name="Udaondo Z."/>
        </authorList>
    </citation>
    <scope>NUCLEOTIDE SEQUENCE [LARGE SCALE GENOMIC DNA]</scope>
    <source>
        <strain evidence="2 4">HB13667</strain>
    </source>
</reference>
<keyword evidence="1" id="KW-1133">Transmembrane helix</keyword>
<accession>A0A0P7DCA3</accession>
<dbReference type="Proteomes" id="UP000050437">
    <property type="component" value="Unassembled WGS sequence"/>
</dbReference>
<evidence type="ECO:0000313" key="5">
    <source>
        <dbReference type="Proteomes" id="UP000516786"/>
    </source>
</evidence>
<feature type="transmembrane region" description="Helical" evidence="1">
    <location>
        <begin position="6"/>
        <end position="25"/>
    </location>
</feature>
<protein>
    <recommendedName>
        <fullName evidence="6">Phage holin family protein</fullName>
    </recommendedName>
</protein>
<evidence type="ECO:0000313" key="4">
    <source>
        <dbReference type="Proteomes" id="UP000050437"/>
    </source>
</evidence>
<evidence type="ECO:0000313" key="2">
    <source>
        <dbReference type="EMBL" id="KPM67222.1"/>
    </source>
</evidence>
<evidence type="ECO:0000256" key="1">
    <source>
        <dbReference type="SAM" id="Phobius"/>
    </source>
</evidence>
<dbReference type="EMBL" id="LKKS01000043">
    <property type="protein sequence ID" value="KPM67222.1"/>
    <property type="molecule type" value="Genomic_DNA"/>
</dbReference>
<reference evidence="3 5" key="2">
    <citation type="submission" date="2020-09" db="EMBL/GenBank/DDBJ databases">
        <title>Co-existence of a novel multidrug-resistance efflux pump with carbapenem resistance gene blaVIM-2 in one megaplasmid in Pseudomonas putida.</title>
        <authorList>
            <person name="Peng K."/>
            <person name="Li R."/>
        </authorList>
    </citation>
    <scope>NUCLEOTIDE SEQUENCE [LARGE SCALE GENOMIC DNA]</scope>
    <source>
        <strain evidence="3 5">ZXPA-20</strain>
    </source>
</reference>
<gene>
    <name evidence="2" type="ORF">HB13667_07500</name>
    <name evidence="3" type="ORF">ID616_11980</name>
</gene>
<organism evidence="2 4">
    <name type="scientific">Pseudomonas putida</name>
    <name type="common">Arthrobacter siderocapsulatus</name>
    <dbReference type="NCBI Taxonomy" id="303"/>
    <lineage>
        <taxon>Bacteria</taxon>
        <taxon>Pseudomonadati</taxon>
        <taxon>Pseudomonadota</taxon>
        <taxon>Gammaproteobacteria</taxon>
        <taxon>Pseudomonadales</taxon>
        <taxon>Pseudomonadaceae</taxon>
        <taxon>Pseudomonas</taxon>
    </lineage>
</organism>
<keyword evidence="1" id="KW-0812">Transmembrane</keyword>